<dbReference type="InterPro" id="IPR005475">
    <property type="entry name" value="Transketolase-like_Pyr-bd"/>
</dbReference>
<keyword evidence="7" id="KW-1185">Reference proteome</keyword>
<dbReference type="SMART" id="SM00861">
    <property type="entry name" value="Transket_pyr"/>
    <property type="match status" value="1"/>
</dbReference>
<keyword evidence="3" id="KW-0786">Thiamine pyrophosphate</keyword>
<proteinExistence type="predicted"/>
<evidence type="ECO:0000259" key="5">
    <source>
        <dbReference type="SMART" id="SM00861"/>
    </source>
</evidence>
<evidence type="ECO:0000256" key="2">
    <source>
        <dbReference type="ARBA" id="ARBA00023002"/>
    </source>
</evidence>
<evidence type="ECO:0000313" key="6">
    <source>
        <dbReference type="EMBL" id="GAA0636064.1"/>
    </source>
</evidence>
<dbReference type="PANTHER" id="PTHR43257:SF2">
    <property type="entry name" value="PYRUVATE DEHYDROGENASE E1 COMPONENT SUBUNIT BETA"/>
    <property type="match status" value="1"/>
</dbReference>
<evidence type="ECO:0000256" key="4">
    <source>
        <dbReference type="SAM" id="MobiDB-lite"/>
    </source>
</evidence>
<protein>
    <recommendedName>
        <fullName evidence="5">Transketolase-like pyrimidine-binding domain-containing protein</fullName>
    </recommendedName>
</protein>
<name>A0ABN1HAW5_9ACTN</name>
<accession>A0ABN1HAW5</accession>
<evidence type="ECO:0000256" key="3">
    <source>
        <dbReference type="ARBA" id="ARBA00023052"/>
    </source>
</evidence>
<feature type="domain" description="Transketolase-like pyrimidine-binding" evidence="5">
    <location>
        <begin position="20"/>
        <end position="195"/>
    </location>
</feature>
<reference evidence="6 7" key="1">
    <citation type="journal article" date="2019" name="Int. J. Syst. Evol. Microbiol.">
        <title>The Global Catalogue of Microorganisms (GCM) 10K type strain sequencing project: providing services to taxonomists for standard genome sequencing and annotation.</title>
        <authorList>
            <consortium name="The Broad Institute Genomics Platform"/>
            <consortium name="The Broad Institute Genome Sequencing Center for Infectious Disease"/>
            <person name="Wu L."/>
            <person name="Ma J."/>
        </authorList>
    </citation>
    <scope>NUCLEOTIDE SEQUENCE [LARGE SCALE GENOMIC DNA]</scope>
    <source>
        <strain evidence="6 7">JCM 10671</strain>
    </source>
</reference>
<dbReference type="CDD" id="cd07036">
    <property type="entry name" value="TPP_PYR_E1-PDHc-beta_like"/>
    <property type="match status" value="1"/>
</dbReference>
<dbReference type="InterPro" id="IPR009014">
    <property type="entry name" value="Transketo_C/PFOR_II"/>
</dbReference>
<comment type="caution">
    <text evidence="6">The sequence shown here is derived from an EMBL/GenBank/DDBJ whole genome shotgun (WGS) entry which is preliminary data.</text>
</comment>
<dbReference type="PANTHER" id="PTHR43257">
    <property type="entry name" value="PYRUVATE DEHYDROGENASE E1 COMPONENT BETA SUBUNIT"/>
    <property type="match status" value="1"/>
</dbReference>
<dbReference type="SUPFAM" id="SSF52922">
    <property type="entry name" value="TK C-terminal domain-like"/>
    <property type="match status" value="1"/>
</dbReference>
<dbReference type="Proteomes" id="UP001500957">
    <property type="component" value="Unassembled WGS sequence"/>
</dbReference>
<gene>
    <name evidence="6" type="ORF">GCM10009547_45350</name>
</gene>
<dbReference type="Gene3D" id="3.40.50.970">
    <property type="match status" value="1"/>
</dbReference>
<dbReference type="EMBL" id="BAAAHE010000049">
    <property type="protein sequence ID" value="GAA0636064.1"/>
    <property type="molecule type" value="Genomic_DNA"/>
</dbReference>
<evidence type="ECO:0000313" key="7">
    <source>
        <dbReference type="Proteomes" id="UP001500957"/>
    </source>
</evidence>
<keyword evidence="2" id="KW-0560">Oxidoreductase</keyword>
<sequence>MSQTEAPAGQPTSQPTSKAMNTAAALRNALDIALGLDEKVILLGEDIADPAGGVFKVTNGLSTKHGAHRVRTTPIAEQAIVGASIGAALGGYRPVAEIMFFDFVTVAMDQLVNHAAKLRYMTGGATPVPLTVRTTVGSSRFGAQHAQELEAWFMHVPGLKVVMPSTPSDAKGLLLSCIFDPDPCLFVEHSNLLFSPKEEVELADYRIPLGRAAVRREGRDLTAITYGAQVRTVLKAAEKLAEQGVEIEVIDLRTLSPWDSETVLASVARTRRAAVVHSATTTAGPGAEIAAVISSELFGGLDGPVLRLGGTDTPVPFAESLVSVPTTARVVAEIAAAVGAGPRPP</sequence>
<dbReference type="Pfam" id="PF02779">
    <property type="entry name" value="Transket_pyr"/>
    <property type="match status" value="1"/>
</dbReference>
<dbReference type="Gene3D" id="3.40.50.920">
    <property type="match status" value="1"/>
</dbReference>
<dbReference type="InterPro" id="IPR033248">
    <property type="entry name" value="Transketolase_C"/>
</dbReference>
<evidence type="ECO:0000256" key="1">
    <source>
        <dbReference type="ARBA" id="ARBA00001964"/>
    </source>
</evidence>
<dbReference type="InterPro" id="IPR029061">
    <property type="entry name" value="THDP-binding"/>
</dbReference>
<organism evidence="6 7">
    <name type="scientific">Sporichthya brevicatena</name>
    <dbReference type="NCBI Taxonomy" id="171442"/>
    <lineage>
        <taxon>Bacteria</taxon>
        <taxon>Bacillati</taxon>
        <taxon>Actinomycetota</taxon>
        <taxon>Actinomycetes</taxon>
        <taxon>Sporichthyales</taxon>
        <taxon>Sporichthyaceae</taxon>
        <taxon>Sporichthya</taxon>
    </lineage>
</organism>
<dbReference type="SUPFAM" id="SSF52518">
    <property type="entry name" value="Thiamin diphosphate-binding fold (THDP-binding)"/>
    <property type="match status" value="1"/>
</dbReference>
<dbReference type="Pfam" id="PF02780">
    <property type="entry name" value="Transketolase_C"/>
    <property type="match status" value="1"/>
</dbReference>
<feature type="region of interest" description="Disordered" evidence="4">
    <location>
        <begin position="1"/>
        <end position="20"/>
    </location>
</feature>
<dbReference type="RefSeq" id="WP_344609117.1">
    <property type="nucleotide sequence ID" value="NZ_BAAAHE010000049.1"/>
</dbReference>
<comment type="cofactor">
    <cofactor evidence="1">
        <name>thiamine diphosphate</name>
        <dbReference type="ChEBI" id="CHEBI:58937"/>
    </cofactor>
</comment>